<dbReference type="InterPro" id="IPR036390">
    <property type="entry name" value="WH_DNA-bd_sf"/>
</dbReference>
<name>A0A915I7T0_ROMCU</name>
<proteinExistence type="predicted"/>
<evidence type="ECO:0000313" key="4">
    <source>
        <dbReference type="Proteomes" id="UP000887565"/>
    </source>
</evidence>
<dbReference type="PROSITE" id="PS51526">
    <property type="entry name" value="RFX_DBD"/>
    <property type="match status" value="1"/>
</dbReference>
<dbReference type="WBParaSite" id="nRc.2.0.1.t09916-RA">
    <property type="protein sequence ID" value="nRc.2.0.1.t09916-RA"/>
    <property type="gene ID" value="nRc.2.0.1.g09916"/>
</dbReference>
<evidence type="ECO:0000256" key="2">
    <source>
        <dbReference type="SAM" id="MobiDB-lite"/>
    </source>
</evidence>
<dbReference type="InterPro" id="IPR036388">
    <property type="entry name" value="WH-like_DNA-bd_sf"/>
</dbReference>
<dbReference type="Pfam" id="PF02257">
    <property type="entry name" value="RFX_DNA_binding"/>
    <property type="match status" value="1"/>
</dbReference>
<keyword evidence="4" id="KW-1185">Reference proteome</keyword>
<evidence type="ECO:0000256" key="1">
    <source>
        <dbReference type="ARBA" id="ARBA00023125"/>
    </source>
</evidence>
<dbReference type="PANTHER" id="PTHR12619:SF33">
    <property type="entry name" value="RFX, ISOFORM H"/>
    <property type="match status" value="1"/>
</dbReference>
<dbReference type="InterPro" id="IPR003150">
    <property type="entry name" value="DNA-bd_RFX"/>
</dbReference>
<feature type="domain" description="RFX-type winged-helix" evidence="3">
    <location>
        <begin position="75"/>
        <end position="147"/>
    </location>
</feature>
<reference evidence="5" key="1">
    <citation type="submission" date="2022-11" db="UniProtKB">
        <authorList>
            <consortium name="WormBaseParasite"/>
        </authorList>
    </citation>
    <scope>IDENTIFICATION</scope>
</reference>
<dbReference type="Proteomes" id="UP000887565">
    <property type="component" value="Unplaced"/>
</dbReference>
<dbReference type="GO" id="GO:0000981">
    <property type="term" value="F:DNA-binding transcription factor activity, RNA polymerase II-specific"/>
    <property type="evidence" value="ECO:0007669"/>
    <property type="project" value="TreeGrafter"/>
</dbReference>
<dbReference type="GO" id="GO:0000978">
    <property type="term" value="F:RNA polymerase II cis-regulatory region sequence-specific DNA binding"/>
    <property type="evidence" value="ECO:0007669"/>
    <property type="project" value="TreeGrafter"/>
</dbReference>
<accession>A0A915I7T0</accession>
<dbReference type="InterPro" id="IPR057321">
    <property type="entry name" value="RFX1-4/6/8-like_BCD"/>
</dbReference>
<protein>
    <submittedName>
        <fullName evidence="5">RFX-type winged-helix domain-containing protein</fullName>
    </submittedName>
</protein>
<dbReference type="AlphaFoldDB" id="A0A915I7T0"/>
<organism evidence="4 5">
    <name type="scientific">Romanomermis culicivorax</name>
    <name type="common">Nematode worm</name>
    <dbReference type="NCBI Taxonomy" id="13658"/>
    <lineage>
        <taxon>Eukaryota</taxon>
        <taxon>Metazoa</taxon>
        <taxon>Ecdysozoa</taxon>
        <taxon>Nematoda</taxon>
        <taxon>Enoplea</taxon>
        <taxon>Dorylaimia</taxon>
        <taxon>Mermithida</taxon>
        <taxon>Mermithoidea</taxon>
        <taxon>Mermithidae</taxon>
        <taxon>Romanomermis</taxon>
    </lineage>
</organism>
<evidence type="ECO:0000259" key="3">
    <source>
        <dbReference type="PROSITE" id="PS51526"/>
    </source>
</evidence>
<dbReference type="PANTHER" id="PTHR12619">
    <property type="entry name" value="RFX TRANSCRIPTION FACTOR FAMILY"/>
    <property type="match status" value="1"/>
</dbReference>
<dbReference type="Gene3D" id="1.10.10.10">
    <property type="entry name" value="Winged helix-like DNA-binding domain superfamily/Winged helix DNA-binding domain"/>
    <property type="match status" value="1"/>
</dbReference>
<feature type="region of interest" description="Disordered" evidence="2">
    <location>
        <begin position="629"/>
        <end position="652"/>
    </location>
</feature>
<evidence type="ECO:0000313" key="5">
    <source>
        <dbReference type="WBParaSite" id="nRc.2.0.1.t09916-RA"/>
    </source>
</evidence>
<keyword evidence="1" id="KW-0238">DNA-binding</keyword>
<dbReference type="SUPFAM" id="SSF46785">
    <property type="entry name" value="Winged helix' DNA-binding domain"/>
    <property type="match status" value="1"/>
</dbReference>
<dbReference type="InterPro" id="IPR039779">
    <property type="entry name" value="RFX-like"/>
</dbReference>
<dbReference type="Pfam" id="PF25340">
    <property type="entry name" value="BCD_RFX"/>
    <property type="match status" value="1"/>
</dbReference>
<sequence>MIEKITNEKVIKREEKIIMNENDTVAAPAGAARHCISEEIITPNNRKISSSSTSAPNNDDDNIIHFHSAKTSPATIQWLLQHYEVAEGVSLPRHILYGHYMRHCQECNIEPANSASFGKLIRSVFYGVAQYNAFLAAAASVKIQVVEIPPLHQFESHFRMIGVTMDQVVHFMTMYKQHCEDILDCVKRLNFDSVSILWREFWQPDDDFSYETTLEDNRSPVQKTLTISHFTYYRSFVDRSNLSLNRNRLFTISTLPVVQSFVREVDVRLYQAFISVLIPDVLRPIPSALIQHIRTFCKRLESQLAESMQGAPEDVVSLKVDAVATLAHTLRRYTCLNHVAQTARAVLSNADQIGQMLADLNKIDFRSLHAQACWACSCNSELLSEIDSSFKSALEKCLDLEQWASWLNNIVDKILSSETHYPSSLEEFIDTGKRLMLNSLIMRDLTLRSAVTFGSFHLMRLLYDEYVFYLIEQKICKITGQSVITVMSPMCIVNVFVYQRNLEYQSSSRLGTGFSEIQYDLMSNASSIVISPHIVENKSIFMPNQSSNDVGVTIFHNNQTTAMSTVSDNSTCEKVIEVDIPSKVQQAENAEATIAETLNVDIEEFFATASDLNIGTLEADIRRRNGWRQNGWHRPKWSGTELTGANDGTEPS</sequence>